<dbReference type="EMBL" id="LGAP01000014">
    <property type="protein sequence ID" value="KOF16808.1"/>
    <property type="molecule type" value="Genomic_DNA"/>
</dbReference>
<evidence type="ECO:0000313" key="2">
    <source>
        <dbReference type="Proteomes" id="UP000037425"/>
    </source>
</evidence>
<dbReference type="PATRIC" id="fig|106592.7.peg.1777"/>
<organism evidence="1 2">
    <name type="scientific">Ensifer adhaerens</name>
    <name type="common">Sinorhizobium morelense</name>
    <dbReference type="NCBI Taxonomy" id="106592"/>
    <lineage>
        <taxon>Bacteria</taxon>
        <taxon>Pseudomonadati</taxon>
        <taxon>Pseudomonadota</taxon>
        <taxon>Alphaproteobacteria</taxon>
        <taxon>Hyphomicrobiales</taxon>
        <taxon>Rhizobiaceae</taxon>
        <taxon>Sinorhizobium/Ensifer group</taxon>
        <taxon>Ensifer</taxon>
    </lineage>
</organism>
<evidence type="ECO:0000313" key="1">
    <source>
        <dbReference type="EMBL" id="KOF16808.1"/>
    </source>
</evidence>
<comment type="caution">
    <text evidence="1">The sequence shown here is derived from an EMBL/GenBank/DDBJ whole genome shotgun (WGS) entry which is preliminary data.</text>
</comment>
<protein>
    <submittedName>
        <fullName evidence="1">Uncharacterized protein</fullName>
    </submittedName>
</protein>
<proteinExistence type="predicted"/>
<accession>A0A0L8BQE9</accession>
<reference evidence="2" key="1">
    <citation type="submission" date="2015-07" db="EMBL/GenBank/DDBJ databases">
        <title>Whole genome sequence of an Ensifer adhaerens strain isolated from a cave pool in the Wind Cave National Park.</title>
        <authorList>
            <person name="Eng W.W.H."/>
            <person name="Gan H.M."/>
            <person name="Barton H.A."/>
            <person name="Savka M.A."/>
        </authorList>
    </citation>
    <scope>NUCLEOTIDE SEQUENCE [LARGE SCALE GENOMIC DNA]</scope>
    <source>
        <strain evidence="2">SD006</strain>
    </source>
</reference>
<dbReference type="RefSeq" id="WP_053250521.1">
    <property type="nucleotide sequence ID" value="NZ_LGAP01000014.1"/>
</dbReference>
<dbReference type="AlphaFoldDB" id="A0A0L8BQE9"/>
<gene>
    <name evidence="1" type="ORF">AC244_19755</name>
</gene>
<dbReference type="Proteomes" id="UP000037425">
    <property type="component" value="Unassembled WGS sequence"/>
</dbReference>
<sequence>MDAFSRATTVPINAYLNLKRYTEARRIFEAVLAIGNRGAAWLGRRRCLARDMAAQLARSADESIVTVEMLPASSAETGSRSGCIAKCS</sequence>
<name>A0A0L8BQE9_ENSAD</name>